<dbReference type="SUPFAM" id="SSF46785">
    <property type="entry name" value="Winged helix' DNA-binding domain"/>
    <property type="match status" value="1"/>
</dbReference>
<dbReference type="Proteomes" id="UP001057481">
    <property type="component" value="Unassembled WGS sequence"/>
</dbReference>
<dbReference type="Pfam" id="PF01047">
    <property type="entry name" value="MarR"/>
    <property type="match status" value="1"/>
</dbReference>
<evidence type="ECO:0000313" key="5">
    <source>
        <dbReference type="EMBL" id="MCM2436497.1"/>
    </source>
</evidence>
<evidence type="ECO:0000256" key="1">
    <source>
        <dbReference type="ARBA" id="ARBA00023015"/>
    </source>
</evidence>
<dbReference type="EMBL" id="JAGMVS010000037">
    <property type="protein sequence ID" value="MCM2436497.1"/>
    <property type="molecule type" value="Genomic_DNA"/>
</dbReference>
<name>A0ABT0VF70_9LACO</name>
<dbReference type="Gene3D" id="1.10.10.10">
    <property type="entry name" value="Winged helix-like DNA-binding domain superfamily/Winged helix DNA-binding domain"/>
    <property type="match status" value="1"/>
</dbReference>
<reference evidence="5" key="1">
    <citation type="submission" date="2021-04" db="EMBL/GenBank/DDBJ databases">
        <title>Taxonomic assessment of Weissella genus.</title>
        <authorList>
            <person name="Fanelli F."/>
            <person name="Chieffi D."/>
            <person name="Dell'Aquila A."/>
            <person name="Gyu-Sung C."/>
            <person name="Franz C.M.A.P."/>
            <person name="Fusco V."/>
        </authorList>
    </citation>
    <scope>NUCLEOTIDE SEQUENCE</scope>
    <source>
        <strain evidence="5">LMG 25373</strain>
    </source>
</reference>
<dbReference type="InterPro" id="IPR036388">
    <property type="entry name" value="WH-like_DNA-bd_sf"/>
</dbReference>
<dbReference type="PROSITE" id="PS01117">
    <property type="entry name" value="HTH_MARR_1"/>
    <property type="match status" value="1"/>
</dbReference>
<accession>A0ABT0VF70</accession>
<proteinExistence type="predicted"/>
<keyword evidence="2" id="KW-0238">DNA-binding</keyword>
<dbReference type="PANTHER" id="PTHR42756">
    <property type="entry name" value="TRANSCRIPTIONAL REGULATOR, MARR"/>
    <property type="match status" value="1"/>
</dbReference>
<protein>
    <submittedName>
        <fullName evidence="5">MarR family transcriptional regulator</fullName>
    </submittedName>
</protein>
<gene>
    <name evidence="5" type="ORF">KAK10_00920</name>
</gene>
<evidence type="ECO:0000256" key="2">
    <source>
        <dbReference type="ARBA" id="ARBA00023125"/>
    </source>
</evidence>
<dbReference type="InterPro" id="IPR000835">
    <property type="entry name" value="HTH_MarR-typ"/>
</dbReference>
<dbReference type="PRINTS" id="PR00598">
    <property type="entry name" value="HTHMARR"/>
</dbReference>
<dbReference type="SMART" id="SM00347">
    <property type="entry name" value="HTH_MARR"/>
    <property type="match status" value="1"/>
</dbReference>
<dbReference type="PANTHER" id="PTHR42756:SF1">
    <property type="entry name" value="TRANSCRIPTIONAL REPRESSOR OF EMRAB OPERON"/>
    <property type="match status" value="1"/>
</dbReference>
<keyword evidence="3" id="KW-0804">Transcription</keyword>
<keyword evidence="6" id="KW-1185">Reference proteome</keyword>
<evidence type="ECO:0000256" key="3">
    <source>
        <dbReference type="ARBA" id="ARBA00023163"/>
    </source>
</evidence>
<comment type="caution">
    <text evidence="5">The sequence shown here is derived from an EMBL/GenBank/DDBJ whole genome shotgun (WGS) entry which is preliminary data.</text>
</comment>
<keyword evidence="1" id="KW-0805">Transcription regulation</keyword>
<organism evidence="5 6">
    <name type="scientific">Periweissella beninensis</name>
    <dbReference type="NCBI Taxonomy" id="504936"/>
    <lineage>
        <taxon>Bacteria</taxon>
        <taxon>Bacillati</taxon>
        <taxon>Bacillota</taxon>
        <taxon>Bacilli</taxon>
        <taxon>Lactobacillales</taxon>
        <taxon>Lactobacillaceae</taxon>
        <taxon>Periweissella</taxon>
    </lineage>
</organism>
<dbReference type="RefSeq" id="WP_205142944.1">
    <property type="nucleotide sequence ID" value="NZ_JAFBDN010000002.1"/>
</dbReference>
<evidence type="ECO:0000313" key="6">
    <source>
        <dbReference type="Proteomes" id="UP001057481"/>
    </source>
</evidence>
<feature type="domain" description="HTH marR-type" evidence="4">
    <location>
        <begin position="5"/>
        <end position="140"/>
    </location>
</feature>
<dbReference type="InterPro" id="IPR036390">
    <property type="entry name" value="WH_DNA-bd_sf"/>
</dbReference>
<dbReference type="PROSITE" id="PS50995">
    <property type="entry name" value="HTH_MARR_2"/>
    <property type="match status" value="1"/>
</dbReference>
<sequence>MDNQIKTLNTKLVQIFNDVRSIEEKELKFELSSNLNLRDIHAIDAISLGRNKTVSQVAQLMQLTPSSMTSVIDKLVKNEYVIRLQSTSDRRLVKLALTVKGAEIYTAHKNFHLKMCEFLLRGLSDIEVEIILQAVDNLNDFLEKLHMSNKVE</sequence>
<evidence type="ECO:0000259" key="4">
    <source>
        <dbReference type="PROSITE" id="PS50995"/>
    </source>
</evidence>
<dbReference type="InterPro" id="IPR023187">
    <property type="entry name" value="Tscrpt_reg_MarR-type_CS"/>
</dbReference>